<name>A0ABM7SXR7_9CLOT</name>
<keyword evidence="3" id="KW-1185">Reference proteome</keyword>
<proteinExistence type="predicted"/>
<accession>A0ABM7SXR7</accession>
<reference evidence="3" key="1">
    <citation type="submission" date="2021-07" db="EMBL/GenBank/DDBJ databases">
        <title>Complete genome sequencing of a Clostridium isolate.</title>
        <authorList>
            <person name="Ueki A."/>
            <person name="Tonouchi A."/>
        </authorList>
    </citation>
    <scope>NUCLEOTIDE SEQUENCE [LARGE SCALE GENOMIC DNA]</scope>
    <source>
        <strain evidence="3">C5S11</strain>
    </source>
</reference>
<evidence type="ECO:0000313" key="3">
    <source>
        <dbReference type="Proteomes" id="UP000824633"/>
    </source>
</evidence>
<dbReference type="Proteomes" id="UP000824633">
    <property type="component" value="Chromosome"/>
</dbReference>
<gene>
    <name evidence="2" type="ORF">psyc5s11_04500</name>
</gene>
<feature type="transmembrane region" description="Helical" evidence="1">
    <location>
        <begin position="97"/>
        <end position="116"/>
    </location>
</feature>
<evidence type="ECO:0000256" key="1">
    <source>
        <dbReference type="SAM" id="Phobius"/>
    </source>
</evidence>
<protein>
    <recommendedName>
        <fullName evidence="4">DUF4181 domain-containing protein</fullName>
    </recommendedName>
</protein>
<feature type="transmembrane region" description="Helical" evidence="1">
    <location>
        <begin position="44"/>
        <end position="63"/>
    </location>
</feature>
<feature type="transmembrane region" description="Helical" evidence="1">
    <location>
        <begin position="6"/>
        <end position="23"/>
    </location>
</feature>
<organism evidence="2 3">
    <name type="scientific">Clostridium gelidum</name>
    <dbReference type="NCBI Taxonomy" id="704125"/>
    <lineage>
        <taxon>Bacteria</taxon>
        <taxon>Bacillati</taxon>
        <taxon>Bacillota</taxon>
        <taxon>Clostridia</taxon>
        <taxon>Eubacteriales</taxon>
        <taxon>Clostridiaceae</taxon>
        <taxon>Clostridium</taxon>
    </lineage>
</organism>
<evidence type="ECO:0000313" key="2">
    <source>
        <dbReference type="EMBL" id="BCZ44383.1"/>
    </source>
</evidence>
<keyword evidence="1" id="KW-1133">Transmembrane helix</keyword>
<keyword evidence="1" id="KW-0472">Membrane</keyword>
<sequence>MQMLMFILLIIIGIMCIIFRLILRYKFKIPKSQYIDVNALQPKYFKHIMLVLFIVTMLISMHIRHTEYMSLWLLSKLGIDSVYRIKYLRNDKSRYYNILELIFWVYGCISVIASFFW</sequence>
<keyword evidence="1" id="KW-0812">Transmembrane</keyword>
<dbReference type="RefSeq" id="WP_224036062.1">
    <property type="nucleotide sequence ID" value="NZ_AP024849.1"/>
</dbReference>
<dbReference type="EMBL" id="AP024849">
    <property type="protein sequence ID" value="BCZ44383.1"/>
    <property type="molecule type" value="Genomic_DNA"/>
</dbReference>
<evidence type="ECO:0008006" key="4">
    <source>
        <dbReference type="Google" id="ProtNLM"/>
    </source>
</evidence>